<dbReference type="InterPro" id="IPR005619">
    <property type="entry name" value="Uncharacterised_YajG"/>
</dbReference>
<gene>
    <name evidence="1" type="ORF">J2R62_03070</name>
</gene>
<dbReference type="GeneID" id="69704044"/>
<dbReference type="EMBL" id="JAFNAA010000002">
    <property type="protein sequence ID" value="MBO1107207.1"/>
    <property type="molecule type" value="Genomic_DNA"/>
</dbReference>
<evidence type="ECO:0000313" key="1">
    <source>
        <dbReference type="EMBL" id="MBO1107207.1"/>
    </source>
</evidence>
<sequence>MKKFLLPLLAVLSLAGCVSQPSNTVAVNPPIALPHQDPTLMGATIAISSSDQRPQPYVAMVRRGEGKPEPLYASRDLRFLMQEVLEKQMQKRGYMLGTTGQATLEIIPIEIYADVTEGNLRHNITTKAKIRVITRTPKGEMVKEYRATYNVQGPLGAKNEDISKALNEVLKSVISDMAQDDSINTYIRQNS</sequence>
<proteinExistence type="predicted"/>
<dbReference type="RefSeq" id="WP_010864299.1">
    <property type="nucleotide sequence ID" value="NZ_CP027852.1"/>
</dbReference>
<organism evidence="1 2">
    <name type="scientific">Plesiomonas shigelloides</name>
    <name type="common">Aeromonas shigelloides</name>
    <dbReference type="NCBI Taxonomy" id="703"/>
    <lineage>
        <taxon>Bacteria</taxon>
        <taxon>Pseudomonadati</taxon>
        <taxon>Pseudomonadota</taxon>
        <taxon>Gammaproteobacteria</taxon>
        <taxon>Enterobacterales</taxon>
        <taxon>Enterobacteriaceae</taxon>
        <taxon>Plesiomonas</taxon>
    </lineage>
</organism>
<dbReference type="Proteomes" id="UP000664658">
    <property type="component" value="Unassembled WGS sequence"/>
</dbReference>
<protein>
    <submittedName>
        <fullName evidence="1">Uncharacterized protein</fullName>
    </submittedName>
</protein>
<dbReference type="PROSITE" id="PS51257">
    <property type="entry name" value="PROKAR_LIPOPROTEIN"/>
    <property type="match status" value="1"/>
</dbReference>
<dbReference type="AlphaFoldDB" id="A0A1A9AZM4"/>
<reference evidence="1" key="1">
    <citation type="submission" date="2021-03" db="EMBL/GenBank/DDBJ databases">
        <title>Plesiomonas shigelloides zfcc0051, isolated from zebrafish feces.</title>
        <authorList>
            <person name="Vanderhoek Z."/>
            <person name="Gaulke C."/>
        </authorList>
    </citation>
    <scope>NUCLEOTIDE SEQUENCE</scope>
    <source>
        <strain evidence="1">Zfcc0051</strain>
    </source>
</reference>
<accession>A0A1A9AZM4</accession>
<dbReference type="Pfam" id="PF03923">
    <property type="entry name" value="Lipoprotein_16"/>
    <property type="match status" value="1"/>
</dbReference>
<evidence type="ECO:0000313" key="2">
    <source>
        <dbReference type="Proteomes" id="UP000664658"/>
    </source>
</evidence>
<comment type="caution">
    <text evidence="1">The sequence shown here is derived from an EMBL/GenBank/DDBJ whole genome shotgun (WGS) entry which is preliminary data.</text>
</comment>
<name>A0A1A9AZM4_PLESH</name>
<dbReference type="KEGG" id="pshi:SAMEA2665130_2273"/>
<dbReference type="NCBIfam" id="NF008637">
    <property type="entry name" value="PRK11627.1"/>
    <property type="match status" value="1"/>
</dbReference>